<dbReference type="Pfam" id="PF17406">
    <property type="entry name" value="Nrap_D5"/>
    <property type="match status" value="1"/>
</dbReference>
<dbReference type="InterPro" id="IPR035370">
    <property type="entry name" value="Nrap_D5"/>
</dbReference>
<dbReference type="InterPro" id="IPR035369">
    <property type="entry name" value="Nrap_D4"/>
</dbReference>
<evidence type="ECO:0000313" key="13">
    <source>
        <dbReference type="Proteomes" id="UP000316726"/>
    </source>
</evidence>
<accession>A0A5B8MXB7</accession>
<comment type="similarity">
    <text evidence="2 5">Belongs to the NRAP family.</text>
</comment>
<dbReference type="Pfam" id="PF17405">
    <property type="entry name" value="Nrap_D4"/>
    <property type="match status" value="1"/>
</dbReference>
<keyword evidence="4 5" id="KW-0539">Nucleus</keyword>
<sequence>MVTAKRKREAEEGDGEGLEMEQGVGEVKGGATEDLLIQELLREVRGSAADEDLLEYVENLLERLHSSWKDVGGEELAAQAEGDYLHCVKNGYRIDAVPPTAFQVVGSLALGTGEEISNKISVDVAVVLPDSIFTKKDFLSHRYAGKRALYLAKLVKTMYGVKDLGKGGMRYEFFGNDERKPVVICGVPWSGKTLELRFIPCIGPAAFETHKYHPLRSNIKTPFSTLVRPKNWRKGDRVLTLKNENQERVTPLYTSSIAEDAMLMENHEALAGFVKPAGGALKDAIVLLKIWARKHNLLLEEFGMTGHFFTVLGAWVWKMKEISEHASTLQVFNLLLEGLAALDLAKGESIQNVFEAQTAMKDPPDVADFRKTFESVLVDCTGWVNLAARMPESAALVLKRCAGCTMKLLDSFLPPETKFEKLFLMKPYFGMHFDHHFQVSILKVEGELAKAFGGDFRLWTDQERLVEYIAKLALGNRIVLAHCKARKLKPQAIRKSASTQKLGVKEPELVGGVIDLFLSANSELAHSLVDVGPINTEKELCRNFRSFWGQRAQLRQFKDTSIAEAVIWDAGYKAPHLLMQRSLDEALGKNMKGMEVAMTTRETHFDFLVDSKNFLEEKGNAIKSFDKLSRMLKSIDTLPLKIETLQVASSIYRCTEPMPLKKHKLCGSRNAQENHLYKSFVPVIECFAGLEGSSRWPKNPELQRKTLTAMALHAASTLEKSFGIKCVGTQEYVDVLFDGYVFRLRFHALTGPATLTNHVISTCIKHHTAVSGLATKHAAFSNSVRIAKRWFGSHLLSPHMKQEVVELLVAEAFCNPSCLPTPASHWSGFLRFLNTTASFSWEERPMYVDVMSGELSAVEHEGNVQKLEGEFHAGNNEGKFCVATPYQLDSGYWTNEAAAADVYKNAARAAKSSLAYLDSEMRRGYDGFGGKILRVFTPNLNFYDVLLHLHPESVPLWKYFACISEGNKHGQDGSNGSRAIEDLVHLQTVKSSSDLDARSKLILGENLVTSAVEKIQEVVGKHGFVGYDEFGGTTVALSWNPSCFIPTAKLPDNDVDYVLPVQTGEGKSVYIPNVLALMKEVCGNLRGFLARVTYLS</sequence>
<keyword evidence="13" id="KW-1185">Reference proteome</keyword>
<dbReference type="EMBL" id="CP031045">
    <property type="protein sequence ID" value="QDZ24110.1"/>
    <property type="molecule type" value="Genomic_DNA"/>
</dbReference>
<dbReference type="InterPro" id="IPR035367">
    <property type="entry name" value="Nrap_D2"/>
</dbReference>
<dbReference type="Pfam" id="PF03813">
    <property type="entry name" value="Nrap"/>
    <property type="match status" value="1"/>
</dbReference>
<dbReference type="PANTHER" id="PTHR17972:SF0">
    <property type="entry name" value="NUCLEOLAR PROTEIN 6"/>
    <property type="match status" value="1"/>
</dbReference>
<evidence type="ECO:0000259" key="10">
    <source>
        <dbReference type="Pfam" id="PF17405"/>
    </source>
</evidence>
<dbReference type="OrthoDB" id="10251401at2759"/>
<name>A0A5B8MXB7_9CHLO</name>
<feature type="domain" description="Nrap protein" evidence="7">
    <location>
        <begin position="122"/>
        <end position="271"/>
    </location>
</feature>
<evidence type="ECO:0000259" key="7">
    <source>
        <dbReference type="Pfam" id="PF03813"/>
    </source>
</evidence>
<feature type="domain" description="Nrap protein" evidence="8">
    <location>
        <begin position="280"/>
        <end position="426"/>
    </location>
</feature>
<dbReference type="InterPro" id="IPR005554">
    <property type="entry name" value="NOL6/Upt22"/>
</dbReference>
<feature type="domain" description="Nrap protein" evidence="9">
    <location>
        <begin position="431"/>
        <end position="574"/>
    </location>
</feature>
<dbReference type="GO" id="GO:0034456">
    <property type="term" value="C:UTP-C complex"/>
    <property type="evidence" value="ECO:0007669"/>
    <property type="project" value="TreeGrafter"/>
</dbReference>
<gene>
    <name evidence="12" type="ORF">A3770_12p66280</name>
</gene>
<evidence type="ECO:0000259" key="11">
    <source>
        <dbReference type="Pfam" id="PF17406"/>
    </source>
</evidence>
<dbReference type="Gene3D" id="1.10.1410.10">
    <property type="match status" value="1"/>
</dbReference>
<evidence type="ECO:0000256" key="3">
    <source>
        <dbReference type="ARBA" id="ARBA00022884"/>
    </source>
</evidence>
<feature type="domain" description="Nrap protein" evidence="10">
    <location>
        <begin position="616"/>
        <end position="751"/>
    </location>
</feature>
<dbReference type="PANTHER" id="PTHR17972">
    <property type="entry name" value="NUCLEOLAR RNA-ASSOCIATED PROTEIN"/>
    <property type="match status" value="1"/>
</dbReference>
<dbReference type="GO" id="GO:0006409">
    <property type="term" value="P:tRNA export from nucleus"/>
    <property type="evidence" value="ECO:0007669"/>
    <property type="project" value="TreeGrafter"/>
</dbReference>
<evidence type="ECO:0000256" key="2">
    <source>
        <dbReference type="ARBA" id="ARBA00006674"/>
    </source>
</evidence>
<dbReference type="GO" id="GO:0032545">
    <property type="term" value="C:CURI complex"/>
    <property type="evidence" value="ECO:0007669"/>
    <property type="project" value="TreeGrafter"/>
</dbReference>
<dbReference type="Pfam" id="PF17403">
    <property type="entry name" value="Nrap_D2"/>
    <property type="match status" value="1"/>
</dbReference>
<dbReference type="InterPro" id="IPR035368">
    <property type="entry name" value="Nrap_D3"/>
</dbReference>
<reference evidence="12 13" key="1">
    <citation type="submission" date="2018-07" db="EMBL/GenBank/DDBJ databases">
        <title>The complete nuclear genome of the prasinophyte Chloropicon primus (CCMP1205).</title>
        <authorList>
            <person name="Pombert J.-F."/>
            <person name="Otis C."/>
            <person name="Turmel M."/>
            <person name="Lemieux C."/>
        </authorList>
    </citation>
    <scope>NUCLEOTIDE SEQUENCE [LARGE SCALE GENOMIC DNA]</scope>
    <source>
        <strain evidence="12 13">CCMP1205</strain>
    </source>
</reference>
<dbReference type="Pfam" id="PF17404">
    <property type="entry name" value="Nrap_D3"/>
    <property type="match status" value="1"/>
</dbReference>
<protein>
    <submittedName>
        <fullName evidence="12">Nucleolar protein</fullName>
    </submittedName>
</protein>
<dbReference type="GO" id="GO:0006364">
    <property type="term" value="P:rRNA processing"/>
    <property type="evidence" value="ECO:0007669"/>
    <property type="project" value="TreeGrafter"/>
</dbReference>
<dbReference type="AlphaFoldDB" id="A0A5B8MXB7"/>
<feature type="region of interest" description="Disordered" evidence="6">
    <location>
        <begin position="1"/>
        <end position="24"/>
    </location>
</feature>
<proteinExistence type="inferred from homology"/>
<evidence type="ECO:0000259" key="8">
    <source>
        <dbReference type="Pfam" id="PF17403"/>
    </source>
</evidence>
<comment type="subcellular location">
    <subcellularLocation>
        <location evidence="1 5">Nucleus</location>
        <location evidence="1 5">Nucleolus</location>
    </subcellularLocation>
</comment>
<feature type="domain" description="Nrap protein" evidence="11">
    <location>
        <begin position="777"/>
        <end position="922"/>
    </location>
</feature>
<evidence type="ECO:0000259" key="9">
    <source>
        <dbReference type="Pfam" id="PF17404"/>
    </source>
</evidence>
<evidence type="ECO:0000256" key="5">
    <source>
        <dbReference type="RuleBase" id="RU364032"/>
    </source>
</evidence>
<keyword evidence="3 5" id="KW-0694">RNA-binding</keyword>
<dbReference type="InterPro" id="IPR035082">
    <property type="entry name" value="Nrap_D1"/>
</dbReference>
<evidence type="ECO:0000256" key="6">
    <source>
        <dbReference type="SAM" id="MobiDB-lite"/>
    </source>
</evidence>
<evidence type="ECO:0000313" key="12">
    <source>
        <dbReference type="EMBL" id="QDZ24110.1"/>
    </source>
</evidence>
<organism evidence="12 13">
    <name type="scientific">Chloropicon primus</name>
    <dbReference type="NCBI Taxonomy" id="1764295"/>
    <lineage>
        <taxon>Eukaryota</taxon>
        <taxon>Viridiplantae</taxon>
        <taxon>Chlorophyta</taxon>
        <taxon>Chloropicophyceae</taxon>
        <taxon>Chloropicales</taxon>
        <taxon>Chloropicaceae</taxon>
        <taxon>Chloropicon</taxon>
    </lineage>
</organism>
<dbReference type="GO" id="GO:0003723">
    <property type="term" value="F:RNA binding"/>
    <property type="evidence" value="ECO:0007669"/>
    <property type="project" value="UniProtKB-KW"/>
</dbReference>
<evidence type="ECO:0000256" key="4">
    <source>
        <dbReference type="ARBA" id="ARBA00023242"/>
    </source>
</evidence>
<evidence type="ECO:0000256" key="1">
    <source>
        <dbReference type="ARBA" id="ARBA00004604"/>
    </source>
</evidence>
<dbReference type="Proteomes" id="UP000316726">
    <property type="component" value="Chromosome 12"/>
</dbReference>
<dbReference type="GO" id="GO:0032040">
    <property type="term" value="C:small-subunit processome"/>
    <property type="evidence" value="ECO:0007669"/>
    <property type="project" value="TreeGrafter"/>
</dbReference>
<dbReference type="STRING" id="1764295.A0A5B8MXB7"/>